<dbReference type="Proteomes" id="UP000423065">
    <property type="component" value="Segment"/>
</dbReference>
<name>A0A649VS62_9CAUD</name>
<proteinExistence type="predicted"/>
<accession>A0A649VS62</accession>
<keyword evidence="2" id="KW-1185">Reference proteome</keyword>
<gene>
    <name evidence="1" type="primary">174</name>
    <name evidence="1" type="ORF">SEA_STORMAGEDDON_174</name>
</gene>
<evidence type="ECO:0000313" key="2">
    <source>
        <dbReference type="Proteomes" id="UP000423065"/>
    </source>
</evidence>
<dbReference type="GeneID" id="64766881"/>
<dbReference type="RefSeq" id="YP_010059649.1">
    <property type="nucleotide sequence ID" value="NC_054726.1"/>
</dbReference>
<dbReference type="KEGG" id="vg:64766881"/>
<sequence>MSAYSPVGFDLMRHLLHPRNAIAAPVHRVALGRILHDESLTFEQGRDQVVSELRNSAWIKSVADFDPVHVMLDDLAETRTHLEFLAEFEAIRDQADYHRCWIDVVPT</sequence>
<dbReference type="EMBL" id="MN586040">
    <property type="protein sequence ID" value="QGJ95034.1"/>
    <property type="molecule type" value="Genomic_DNA"/>
</dbReference>
<evidence type="ECO:0000313" key="1">
    <source>
        <dbReference type="EMBL" id="QGJ95034.1"/>
    </source>
</evidence>
<reference evidence="1 2" key="1">
    <citation type="submission" date="2019-10" db="EMBL/GenBank/DDBJ databases">
        <authorList>
            <person name="Garlena R.A."/>
            <person name="Russell D.A."/>
            <person name="Pope W.H."/>
            <person name="Jacobs-Sera D."/>
            <person name="Hatfull G.F."/>
        </authorList>
    </citation>
    <scope>NUCLEOTIDE SEQUENCE [LARGE SCALE GENOMIC DNA]</scope>
</reference>
<organism evidence="1 2">
    <name type="scientific">Gordonia phage Stormageddon</name>
    <dbReference type="NCBI Taxonomy" id="2656541"/>
    <lineage>
        <taxon>Viruses</taxon>
        <taxon>Duplodnaviria</taxon>
        <taxon>Heunggongvirae</taxon>
        <taxon>Uroviricota</taxon>
        <taxon>Caudoviricetes</taxon>
        <taxon>Stormageddonvirus</taxon>
        <taxon>Stormageddonvirus Stormageddon</taxon>
    </lineage>
</organism>
<protein>
    <submittedName>
        <fullName evidence="1">Uncharacterized protein</fullName>
    </submittedName>
</protein>